<dbReference type="AlphaFoldDB" id="A0A394DHQ7"/>
<dbReference type="Proteomes" id="UP000188354">
    <property type="component" value="Unassembled WGS sequence"/>
</dbReference>
<dbReference type="Gramene" id="OIW20087">
    <property type="protein sequence ID" value="OIW20087"/>
    <property type="gene ID" value="TanjilG_00578"/>
</dbReference>
<evidence type="ECO:0000256" key="1">
    <source>
        <dbReference type="SAM" id="Phobius"/>
    </source>
</evidence>
<evidence type="ECO:0000313" key="2">
    <source>
        <dbReference type="EMBL" id="OIW20087.1"/>
    </source>
</evidence>
<keyword evidence="1" id="KW-1133">Transmembrane helix</keyword>
<accession>A0A394DHQ7</accession>
<proteinExistence type="predicted"/>
<organism evidence="2 3">
    <name type="scientific">Lupinus angustifolius</name>
    <name type="common">Narrow-leaved blue lupine</name>
    <dbReference type="NCBI Taxonomy" id="3871"/>
    <lineage>
        <taxon>Eukaryota</taxon>
        <taxon>Viridiplantae</taxon>
        <taxon>Streptophyta</taxon>
        <taxon>Embryophyta</taxon>
        <taxon>Tracheophyta</taxon>
        <taxon>Spermatophyta</taxon>
        <taxon>Magnoliopsida</taxon>
        <taxon>eudicotyledons</taxon>
        <taxon>Gunneridae</taxon>
        <taxon>Pentapetalae</taxon>
        <taxon>rosids</taxon>
        <taxon>fabids</taxon>
        <taxon>Fabales</taxon>
        <taxon>Fabaceae</taxon>
        <taxon>Papilionoideae</taxon>
        <taxon>50 kb inversion clade</taxon>
        <taxon>genistoids sensu lato</taxon>
        <taxon>core genistoids</taxon>
        <taxon>Genisteae</taxon>
        <taxon>Lupinus</taxon>
    </lineage>
</organism>
<evidence type="ECO:0000313" key="3">
    <source>
        <dbReference type="Proteomes" id="UP000188354"/>
    </source>
</evidence>
<keyword evidence="1" id="KW-0472">Membrane</keyword>
<comment type="caution">
    <text evidence="2">The sequence shown here is derived from an EMBL/GenBank/DDBJ whole genome shotgun (WGS) entry which is preliminary data.</text>
</comment>
<sequence length="171" mass="19937">MDFIEEDDVELEPPSSRPMYLAVSSEVGIDGIGFDDMSKYFKSLVNLGAPPFPKICLHVLILMLAIHQDEFRTILLISTTFLKQLETMNQLLLEGSVNIILSFLDNGDEFRDCEIDRISDFCMDGRLLLWLVWMVLLLLIITRKWRCFLYPKFIRLLVDSVKKRFLQLDIE</sequence>
<feature type="transmembrane region" description="Helical" evidence="1">
    <location>
        <begin position="127"/>
        <end position="145"/>
    </location>
</feature>
<keyword evidence="1" id="KW-0812">Transmembrane</keyword>
<reference evidence="2 3" key="1">
    <citation type="journal article" date="2017" name="Plant Biotechnol. J.">
        <title>A comprehensive draft genome sequence for lupin (Lupinus angustifolius), an emerging health food: insights into plant-microbe interactions and legume evolution.</title>
        <authorList>
            <person name="Hane J.K."/>
            <person name="Ming Y."/>
            <person name="Kamphuis L.G."/>
            <person name="Nelson M.N."/>
            <person name="Garg G."/>
            <person name="Atkins C.A."/>
            <person name="Bayer P.E."/>
            <person name="Bravo A."/>
            <person name="Bringans S."/>
            <person name="Cannon S."/>
            <person name="Edwards D."/>
            <person name="Foley R."/>
            <person name="Gao L.L."/>
            <person name="Harrison M.J."/>
            <person name="Huang W."/>
            <person name="Hurgobin B."/>
            <person name="Li S."/>
            <person name="Liu C.W."/>
            <person name="McGrath A."/>
            <person name="Morahan G."/>
            <person name="Murray J."/>
            <person name="Weller J."/>
            <person name="Jian J."/>
            <person name="Singh K.B."/>
        </authorList>
    </citation>
    <scope>NUCLEOTIDE SEQUENCE [LARGE SCALE GENOMIC DNA]</scope>
    <source>
        <strain evidence="3">cv. Tanjil</strain>
        <tissue evidence="2">Whole plant</tissue>
    </source>
</reference>
<protein>
    <submittedName>
        <fullName evidence="2">Uncharacterized protein</fullName>
    </submittedName>
</protein>
<gene>
    <name evidence="2" type="ORF">TanjilG_00578</name>
</gene>
<dbReference type="EMBL" id="MLAU01005596">
    <property type="protein sequence ID" value="OIW20087.1"/>
    <property type="molecule type" value="Genomic_DNA"/>
</dbReference>
<name>A0A394DHQ7_LUPAN</name>
<keyword evidence="3" id="KW-1185">Reference proteome</keyword>